<organism evidence="2 3">
    <name type="scientific">Novosphingobium chloroacetimidivorans</name>
    <dbReference type="NCBI Taxonomy" id="1428314"/>
    <lineage>
        <taxon>Bacteria</taxon>
        <taxon>Pseudomonadati</taxon>
        <taxon>Pseudomonadota</taxon>
        <taxon>Alphaproteobacteria</taxon>
        <taxon>Sphingomonadales</taxon>
        <taxon>Sphingomonadaceae</taxon>
        <taxon>Novosphingobium</taxon>
    </lineage>
</organism>
<sequence length="244" mass="26047">MKAWTLGLAIVAMGMAGVATAKPRRPQLRFASPAKAIAAEIAFARLAQSKGQWTAFRQTAADDAVMFVPQAVNARDWLKRQKNPPASVAWQPHQTWLSCDGTLAVNMGPWQRADGSQGYFTTVWQRQENGEYKWVMDQGDTLETPLVAPEMIASSVAGCDRRQARPPAPAASAVPASAVPAPAFPAGTRGGWSEDRTLSWAVTVAADCSRALTVSLYRGAGKPLEPVLEKRVAAPQPAAVCPPA</sequence>
<dbReference type="Gene3D" id="3.10.450.50">
    <property type="match status" value="1"/>
</dbReference>
<dbReference type="Proteomes" id="UP000555448">
    <property type="component" value="Unassembled WGS sequence"/>
</dbReference>
<protein>
    <recommendedName>
        <fullName evidence="4">DUF4440 domain-containing protein</fullName>
    </recommendedName>
</protein>
<evidence type="ECO:0000313" key="2">
    <source>
        <dbReference type="EMBL" id="MBB4860071.1"/>
    </source>
</evidence>
<keyword evidence="1" id="KW-0732">Signal</keyword>
<gene>
    <name evidence="2" type="ORF">HNO88_003409</name>
</gene>
<dbReference type="AlphaFoldDB" id="A0A7W7KCT1"/>
<dbReference type="InterPro" id="IPR032710">
    <property type="entry name" value="NTF2-like_dom_sf"/>
</dbReference>
<evidence type="ECO:0000313" key="3">
    <source>
        <dbReference type="Proteomes" id="UP000555448"/>
    </source>
</evidence>
<name>A0A7W7KCT1_9SPHN</name>
<feature type="signal peptide" evidence="1">
    <location>
        <begin position="1"/>
        <end position="21"/>
    </location>
</feature>
<dbReference type="RefSeq" id="WP_312857098.1">
    <property type="nucleotide sequence ID" value="NZ_JACHLR010000016.1"/>
</dbReference>
<proteinExistence type="predicted"/>
<reference evidence="2 3" key="1">
    <citation type="submission" date="2020-08" db="EMBL/GenBank/DDBJ databases">
        <title>Functional genomics of gut bacteria from endangered species of beetles.</title>
        <authorList>
            <person name="Carlos-Shanley C."/>
        </authorList>
    </citation>
    <scope>NUCLEOTIDE SEQUENCE [LARGE SCALE GENOMIC DNA]</scope>
    <source>
        <strain evidence="2 3">S00245</strain>
    </source>
</reference>
<feature type="chain" id="PRO_5031430209" description="DUF4440 domain-containing protein" evidence="1">
    <location>
        <begin position="22"/>
        <end position="244"/>
    </location>
</feature>
<dbReference type="SUPFAM" id="SSF54427">
    <property type="entry name" value="NTF2-like"/>
    <property type="match status" value="1"/>
</dbReference>
<evidence type="ECO:0000256" key="1">
    <source>
        <dbReference type="SAM" id="SignalP"/>
    </source>
</evidence>
<dbReference type="EMBL" id="JACHLR010000016">
    <property type="protein sequence ID" value="MBB4860071.1"/>
    <property type="molecule type" value="Genomic_DNA"/>
</dbReference>
<keyword evidence="3" id="KW-1185">Reference proteome</keyword>
<evidence type="ECO:0008006" key="4">
    <source>
        <dbReference type="Google" id="ProtNLM"/>
    </source>
</evidence>
<accession>A0A7W7KCT1</accession>
<comment type="caution">
    <text evidence="2">The sequence shown here is derived from an EMBL/GenBank/DDBJ whole genome shotgun (WGS) entry which is preliminary data.</text>
</comment>